<evidence type="ECO:0000256" key="8">
    <source>
        <dbReference type="ARBA" id="ARBA00023209"/>
    </source>
</evidence>
<dbReference type="PANTHER" id="PTHR15486">
    <property type="entry name" value="ANCIENT UBIQUITOUS PROTEIN"/>
    <property type="match status" value="1"/>
</dbReference>
<keyword evidence="7 11" id="KW-0472">Membrane</keyword>
<dbReference type="CDD" id="cd06551">
    <property type="entry name" value="LPLAT"/>
    <property type="match status" value="1"/>
</dbReference>
<comment type="similarity">
    <text evidence="2">Belongs to the GPAT/DAPAT family.</text>
</comment>
<dbReference type="GO" id="GO:0016020">
    <property type="term" value="C:membrane"/>
    <property type="evidence" value="ECO:0007669"/>
    <property type="project" value="UniProtKB-SubCell"/>
</dbReference>
<proteinExistence type="inferred from homology"/>
<dbReference type="OrthoDB" id="1854593at2759"/>
<evidence type="ECO:0000256" key="6">
    <source>
        <dbReference type="ARBA" id="ARBA00022989"/>
    </source>
</evidence>
<evidence type="ECO:0000256" key="1">
    <source>
        <dbReference type="ARBA" id="ARBA00004141"/>
    </source>
</evidence>
<dbReference type="GO" id="GO:0010143">
    <property type="term" value="P:cutin biosynthetic process"/>
    <property type="evidence" value="ECO:0007669"/>
    <property type="project" value="TreeGrafter"/>
</dbReference>
<dbReference type="SUPFAM" id="SSF69593">
    <property type="entry name" value="Glycerol-3-phosphate (1)-acyltransferase"/>
    <property type="match status" value="1"/>
</dbReference>
<feature type="transmembrane region" description="Helical" evidence="11">
    <location>
        <begin position="275"/>
        <end position="297"/>
    </location>
</feature>
<evidence type="ECO:0000259" key="12">
    <source>
        <dbReference type="SMART" id="SM00563"/>
    </source>
</evidence>
<dbReference type="Proteomes" id="UP000515121">
    <property type="component" value="Unplaced"/>
</dbReference>
<reference evidence="14" key="1">
    <citation type="submission" date="2025-08" db="UniProtKB">
        <authorList>
            <consortium name="RefSeq"/>
        </authorList>
    </citation>
    <scope>IDENTIFICATION</scope>
    <source>
        <tissue evidence="14">Fruit stalk</tissue>
    </source>
</reference>
<dbReference type="Pfam" id="PF23270">
    <property type="entry name" value="HAD_RAM2_N"/>
    <property type="match status" value="1"/>
</dbReference>
<evidence type="ECO:0000256" key="11">
    <source>
        <dbReference type="SAM" id="Phobius"/>
    </source>
</evidence>
<evidence type="ECO:0000256" key="10">
    <source>
        <dbReference type="ARBA" id="ARBA00023315"/>
    </source>
</evidence>
<dbReference type="Pfam" id="PF01553">
    <property type="entry name" value="Acyltransferase"/>
    <property type="match status" value="1"/>
</dbReference>
<keyword evidence="4" id="KW-0808">Transferase</keyword>
<keyword evidence="8" id="KW-0594">Phospholipid biosynthesis</keyword>
<evidence type="ECO:0000256" key="2">
    <source>
        <dbReference type="ARBA" id="ARBA00007937"/>
    </source>
</evidence>
<dbReference type="PANTHER" id="PTHR15486:SF65">
    <property type="entry name" value="GLYCEROL-3-PHOSPHATE ACYLTRANSFERASE"/>
    <property type="match status" value="1"/>
</dbReference>
<protein>
    <submittedName>
        <fullName evidence="14">Probable glycerol-3-phosphate acyltransferase 2</fullName>
    </submittedName>
</protein>
<dbReference type="RefSeq" id="XP_022766372.1">
    <property type="nucleotide sequence ID" value="XM_022910637.1"/>
</dbReference>
<evidence type="ECO:0000256" key="5">
    <source>
        <dbReference type="ARBA" id="ARBA00022692"/>
    </source>
</evidence>
<dbReference type="InterPro" id="IPR056462">
    <property type="entry name" value="HAD_RAM2/GPAT1-8"/>
</dbReference>
<evidence type="ECO:0000256" key="9">
    <source>
        <dbReference type="ARBA" id="ARBA00023264"/>
    </source>
</evidence>
<comment type="subcellular location">
    <subcellularLocation>
        <location evidence="1">Membrane</location>
        <topology evidence="1">Multi-pass membrane protein</topology>
    </subcellularLocation>
</comment>
<keyword evidence="3" id="KW-0444">Lipid biosynthesis</keyword>
<dbReference type="GeneID" id="111311263"/>
<keyword evidence="10 14" id="KW-0012">Acyltransferase</keyword>
<keyword evidence="8" id="KW-0443">Lipid metabolism</keyword>
<evidence type="ECO:0000313" key="14">
    <source>
        <dbReference type="RefSeq" id="XP_022766372.1"/>
    </source>
</evidence>
<dbReference type="SMART" id="SM00563">
    <property type="entry name" value="PlsC"/>
    <property type="match status" value="1"/>
</dbReference>
<evidence type="ECO:0000256" key="7">
    <source>
        <dbReference type="ARBA" id="ARBA00023136"/>
    </source>
</evidence>
<gene>
    <name evidence="14" type="primary">LOC111311263</name>
</gene>
<dbReference type="GO" id="GO:0090447">
    <property type="term" value="F:glycerol-3-phosphate 2-O-acyltransferase activity"/>
    <property type="evidence" value="ECO:0007669"/>
    <property type="project" value="TreeGrafter"/>
</dbReference>
<feature type="domain" description="Phospholipid/glycerol acyltransferase" evidence="12">
    <location>
        <begin position="338"/>
        <end position="439"/>
    </location>
</feature>
<dbReference type="GO" id="GO:0016791">
    <property type="term" value="F:phosphatase activity"/>
    <property type="evidence" value="ECO:0007669"/>
    <property type="project" value="TreeGrafter"/>
</dbReference>
<name>A0A6P6ANC3_DURZI</name>
<evidence type="ECO:0000313" key="13">
    <source>
        <dbReference type="Proteomes" id="UP000515121"/>
    </source>
</evidence>
<keyword evidence="9" id="KW-1208">Phospholipid metabolism</keyword>
<evidence type="ECO:0000256" key="4">
    <source>
        <dbReference type="ARBA" id="ARBA00022679"/>
    </source>
</evidence>
<accession>A0A6P6ANC3</accession>
<keyword evidence="5 11" id="KW-0812">Transmembrane</keyword>
<dbReference type="GO" id="GO:0008654">
    <property type="term" value="P:phospholipid biosynthetic process"/>
    <property type="evidence" value="ECO:0007669"/>
    <property type="project" value="UniProtKB-KW"/>
</dbReference>
<dbReference type="KEGG" id="dzi:111311263"/>
<sequence length="526" mass="59279">MAKVRKLFPPLKVLSLLFEILLKTTGRLPYLRFKVSNDAPATQFKYLKHSSFVHRTDEVANQTLVFHLEGALLKSCSQFPYFMLVAFEAGGLFRALFLLLLYPLVLLVGKELGLRILVFVSFVGIRKEKFRAGTAILPKFFLEDVGCEGFDIVMSFTRNVAVTGMPKIMVEGFLTDYLGIDAVVARELKEFGGYFLGLMEEKMDAGLVINQKISTQNIGLGCFRKSHDQKIFSHCKEIYLVTEAEKRTWQVLPRNRYPKPLIFHDGRLAFRPTPLAAFVMFIWLPFGFLLNITRIIIFSSFPYKLSMPLLALSGVINTVSEAEPRIASINGEEKPGGMLYVCNHRTLLDPIYVTTALMKSVSAVTYSISRFSELISPIKTVRLTRDREKDGKMMRKLLSQGDLLVCPEGTTCREPYLLRFSPLFAEMTDEIVPVAIKLEVSMFYGSTAAGLKCLDSTFHLMNPNPMCFIKILNKLPTWQTHNAGGKSRFEVANQVQNQIATALGFECTDLTRKDKYAIMAGNEGIV</sequence>
<dbReference type="InterPro" id="IPR002123">
    <property type="entry name" value="Plipid/glycerol_acylTrfase"/>
</dbReference>
<feature type="transmembrane region" description="Helical" evidence="11">
    <location>
        <begin position="81"/>
        <end position="101"/>
    </location>
</feature>
<keyword evidence="13" id="KW-1185">Reference proteome</keyword>
<keyword evidence="6 11" id="KW-1133">Transmembrane helix</keyword>
<dbReference type="AlphaFoldDB" id="A0A6P6ANC3"/>
<evidence type="ECO:0000256" key="3">
    <source>
        <dbReference type="ARBA" id="ARBA00022516"/>
    </source>
</evidence>
<organism evidence="13 14">
    <name type="scientific">Durio zibethinus</name>
    <name type="common">Durian</name>
    <dbReference type="NCBI Taxonomy" id="66656"/>
    <lineage>
        <taxon>Eukaryota</taxon>
        <taxon>Viridiplantae</taxon>
        <taxon>Streptophyta</taxon>
        <taxon>Embryophyta</taxon>
        <taxon>Tracheophyta</taxon>
        <taxon>Spermatophyta</taxon>
        <taxon>Magnoliopsida</taxon>
        <taxon>eudicotyledons</taxon>
        <taxon>Gunneridae</taxon>
        <taxon>Pentapetalae</taxon>
        <taxon>rosids</taxon>
        <taxon>malvids</taxon>
        <taxon>Malvales</taxon>
        <taxon>Malvaceae</taxon>
        <taxon>Helicteroideae</taxon>
        <taxon>Durio</taxon>
    </lineage>
</organism>